<dbReference type="Pfam" id="PF05569">
    <property type="entry name" value="Peptidase_M56"/>
    <property type="match status" value="1"/>
</dbReference>
<evidence type="ECO:0000256" key="2">
    <source>
        <dbReference type="SAM" id="Phobius"/>
    </source>
</evidence>
<dbReference type="OrthoDB" id="247099at2"/>
<dbReference type="AlphaFoldDB" id="A0A518IF98"/>
<dbReference type="KEGG" id="gfm:Enr17x_38220"/>
<feature type="transmembrane region" description="Helical" evidence="2">
    <location>
        <begin position="163"/>
        <end position="184"/>
    </location>
</feature>
<feature type="domain" description="Peptidase M56" evidence="3">
    <location>
        <begin position="111"/>
        <end position="335"/>
    </location>
</feature>
<evidence type="ECO:0000313" key="5">
    <source>
        <dbReference type="Proteomes" id="UP000318313"/>
    </source>
</evidence>
<evidence type="ECO:0000259" key="3">
    <source>
        <dbReference type="Pfam" id="PF05569"/>
    </source>
</evidence>
<feature type="transmembrane region" description="Helical" evidence="2">
    <location>
        <begin position="351"/>
        <end position="374"/>
    </location>
</feature>
<dbReference type="InterPro" id="IPR008756">
    <property type="entry name" value="Peptidase_M56"/>
</dbReference>
<keyword evidence="2" id="KW-0812">Transmembrane</keyword>
<organism evidence="4 5">
    <name type="scientific">Gimesia fumaroli</name>
    <dbReference type="NCBI Taxonomy" id="2527976"/>
    <lineage>
        <taxon>Bacteria</taxon>
        <taxon>Pseudomonadati</taxon>
        <taxon>Planctomycetota</taxon>
        <taxon>Planctomycetia</taxon>
        <taxon>Planctomycetales</taxon>
        <taxon>Planctomycetaceae</taxon>
        <taxon>Gimesia</taxon>
    </lineage>
</organism>
<dbReference type="Proteomes" id="UP000318313">
    <property type="component" value="Chromosome"/>
</dbReference>
<keyword evidence="2" id="KW-0472">Membrane</keyword>
<feature type="region of interest" description="Disordered" evidence="1">
    <location>
        <begin position="60"/>
        <end position="84"/>
    </location>
</feature>
<accession>A0A518IF98</accession>
<dbReference type="RefSeq" id="WP_145311158.1">
    <property type="nucleotide sequence ID" value="NZ_CP037452.1"/>
</dbReference>
<protein>
    <submittedName>
        <fullName evidence="4">BlaR1 peptidase M56</fullName>
    </submittedName>
</protein>
<evidence type="ECO:0000313" key="4">
    <source>
        <dbReference type="EMBL" id="QDV51764.1"/>
    </source>
</evidence>
<dbReference type="InterPro" id="IPR052173">
    <property type="entry name" value="Beta-lactam_resp_regulator"/>
</dbReference>
<dbReference type="CDD" id="cd07341">
    <property type="entry name" value="M56_BlaR1_MecR1_like"/>
    <property type="match status" value="1"/>
</dbReference>
<dbReference type="PANTHER" id="PTHR34978">
    <property type="entry name" value="POSSIBLE SENSOR-TRANSDUCER PROTEIN BLAR"/>
    <property type="match status" value="1"/>
</dbReference>
<reference evidence="4 5" key="1">
    <citation type="submission" date="2019-03" db="EMBL/GenBank/DDBJ databases">
        <title>Deep-cultivation of Planctomycetes and their phenomic and genomic characterization uncovers novel biology.</title>
        <authorList>
            <person name="Wiegand S."/>
            <person name="Jogler M."/>
            <person name="Boedeker C."/>
            <person name="Pinto D."/>
            <person name="Vollmers J."/>
            <person name="Rivas-Marin E."/>
            <person name="Kohn T."/>
            <person name="Peeters S.H."/>
            <person name="Heuer A."/>
            <person name="Rast P."/>
            <person name="Oberbeckmann S."/>
            <person name="Bunk B."/>
            <person name="Jeske O."/>
            <person name="Meyerdierks A."/>
            <person name="Storesund J.E."/>
            <person name="Kallscheuer N."/>
            <person name="Luecker S."/>
            <person name="Lage O.M."/>
            <person name="Pohl T."/>
            <person name="Merkel B.J."/>
            <person name="Hornburger P."/>
            <person name="Mueller R.-W."/>
            <person name="Bruemmer F."/>
            <person name="Labrenz M."/>
            <person name="Spormann A.M."/>
            <person name="Op den Camp H."/>
            <person name="Overmann J."/>
            <person name="Amann R."/>
            <person name="Jetten M.S.M."/>
            <person name="Mascher T."/>
            <person name="Medema M.H."/>
            <person name="Devos D.P."/>
            <person name="Kaster A.-K."/>
            <person name="Ovreas L."/>
            <person name="Rohde M."/>
            <person name="Galperin M.Y."/>
            <person name="Jogler C."/>
        </authorList>
    </citation>
    <scope>NUCLEOTIDE SEQUENCE [LARGE SCALE GENOMIC DNA]</scope>
    <source>
        <strain evidence="4 5">Enr17</strain>
    </source>
</reference>
<sequence>MVVLIGVALVSTAGWLFSLAFSNSAARRHLILTTALVTCLLLPMVLKIRSESDWTLLEIPSSSNSSSMDSEETLPPLRHQPIEESVPLRNQTEDGDARLSKVVVAQENVKTIKKQEESEYYHSQLTTVDREAVSSTQSNGLSQSTLNESAATTMWVWARSCAIVVYAFVTCAMLFRIITSLIGIQRVRRRGIEIGVAHNGIRILVADVAVPLAIGFGRPAIVLPLGFREEVQPDELQDVLDHEAEHLLRGDHWILLLQGITAAAYWPIITVHLLNRELYRAREELCDNAVLARRDPAAYGLTLLAVAEQVRSRRTNAVQLAPSIIRRGELEHRVMGVLDVRRDRRTRMGQSVRWTVATSFLGLAILAGTTRVVAVTNQTVTKLKVAEPKVVESLLPNANISWTGRPLVDSENPTLHRGVVLGPDGKPLVGAAIYAASTIELLELANAAKASAAELGPVRAMTDTQGRFEFHADDLTWVTSGGDRKRWETLLVATKMGVTPGWLKTWGEDRSVRSHWYPHPNREVVLRTRPPETLTGQFLLEGGTPLAGALVRLTGLMAPLEYDLDVHIPKEEDELALFQGVNYAEALSRPAVLPGLKTEATTDEDGRFKLPGLPKGFIAQIEVTHPQAVTTSLRVAVRSMKPVYRKPFLEKGKPTLTLYGSGFTAELPRGAVLRGQVTSGWGANQKAAAGVIVALANHNARSGLSGQRFLTDVDGRFEVTGLPNDPQGYELAFTGSFAAPYADFRQRVAPGGDARVNLAPAVPYRLKLVDPKGNPVDRDVYSIEVQPIPGVSHTGIKERFNDAKRVAPGIYEGIVPTGPASVLVKRGEKTDRPAAVNPKAFFAPGRRDWTLEEERYAYGDDWRIAQPAIVTTERLGVWKNRPIDQLELAAVEFTNARENDGVLELTATVYSDPPVEVTLVDTTGNRVKGAQVKRQLKQYNGQDLPATFSVYGLHPDRAEFLVFTLPERGLIGTLSTRWTSGPLRVVMQPAATLIGRITDETGQPDFDFGIRMSGQGLPPDTFVAGRMNMTTDEPGKRKGEFSLVVLPDVEVRGEFVRMTNQHATRPTIGTAFAPVIPQPGETVDLGDLIMP</sequence>
<keyword evidence="2" id="KW-1133">Transmembrane helix</keyword>
<feature type="transmembrane region" description="Helical" evidence="2">
    <location>
        <begin position="253"/>
        <end position="274"/>
    </location>
</feature>
<name>A0A518IF98_9PLAN</name>
<gene>
    <name evidence="4" type="ORF">Enr17x_38220</name>
</gene>
<dbReference type="PANTHER" id="PTHR34978:SF3">
    <property type="entry name" value="SLR0241 PROTEIN"/>
    <property type="match status" value="1"/>
</dbReference>
<feature type="transmembrane region" description="Helical" evidence="2">
    <location>
        <begin position="204"/>
        <end position="227"/>
    </location>
</feature>
<proteinExistence type="predicted"/>
<dbReference type="EMBL" id="CP037452">
    <property type="protein sequence ID" value="QDV51764.1"/>
    <property type="molecule type" value="Genomic_DNA"/>
</dbReference>
<evidence type="ECO:0000256" key="1">
    <source>
        <dbReference type="SAM" id="MobiDB-lite"/>
    </source>
</evidence>
<keyword evidence="5" id="KW-1185">Reference proteome</keyword>